<dbReference type="OrthoDB" id="10389085at2759"/>
<comment type="caution">
    <text evidence="2">The sequence shown here is derived from an EMBL/GenBank/DDBJ whole genome shotgun (WGS) entry which is preliminary data.</text>
</comment>
<dbReference type="AlphaFoldDB" id="A0A0V0UB48"/>
<evidence type="ECO:0000313" key="2">
    <source>
        <dbReference type="EMBL" id="KRX47843.1"/>
    </source>
</evidence>
<name>A0A0V0UB48_9BILA</name>
<sequence>MMFGTVHVVVIIARNLYCIACKNVPEGIKKCTRHDSVMGQVVIGSRVSLLVVGLRVFEEHADDRRECRDEADCPPCLKAASGSFACLNSVHVRSSSAFCRTVLLSVFVLLCFLRAHSPPFQRLVDRSGQSARILCLLAAGNAQIVRL</sequence>
<organism evidence="2 3">
    <name type="scientific">Trichinella murrelli</name>
    <dbReference type="NCBI Taxonomy" id="144512"/>
    <lineage>
        <taxon>Eukaryota</taxon>
        <taxon>Metazoa</taxon>
        <taxon>Ecdysozoa</taxon>
        <taxon>Nematoda</taxon>
        <taxon>Enoplea</taxon>
        <taxon>Dorylaimia</taxon>
        <taxon>Trichinellida</taxon>
        <taxon>Trichinellidae</taxon>
        <taxon>Trichinella</taxon>
    </lineage>
</organism>
<evidence type="ECO:0000313" key="3">
    <source>
        <dbReference type="Proteomes" id="UP000055048"/>
    </source>
</evidence>
<dbReference type="Proteomes" id="UP000055048">
    <property type="component" value="Unassembled WGS sequence"/>
</dbReference>
<feature type="signal peptide" evidence="1">
    <location>
        <begin position="1"/>
        <end position="21"/>
    </location>
</feature>
<proteinExistence type="predicted"/>
<protein>
    <submittedName>
        <fullName evidence="2">Uncharacterized protein</fullName>
    </submittedName>
</protein>
<reference evidence="2 3" key="1">
    <citation type="submission" date="2015-01" db="EMBL/GenBank/DDBJ databases">
        <title>Evolution of Trichinella species and genotypes.</title>
        <authorList>
            <person name="Korhonen P.K."/>
            <person name="Edoardo P."/>
            <person name="Giuseppe L.R."/>
            <person name="Gasser R.B."/>
        </authorList>
    </citation>
    <scope>NUCLEOTIDE SEQUENCE [LARGE SCALE GENOMIC DNA]</scope>
    <source>
        <strain evidence="2">ISS417</strain>
    </source>
</reference>
<keyword evidence="1" id="KW-0732">Signal</keyword>
<dbReference type="EMBL" id="JYDJ01000037">
    <property type="protein sequence ID" value="KRX47843.1"/>
    <property type="molecule type" value="Genomic_DNA"/>
</dbReference>
<keyword evidence="3" id="KW-1185">Reference proteome</keyword>
<gene>
    <name evidence="2" type="ORF">T05_10506</name>
</gene>
<accession>A0A0V0UB48</accession>
<evidence type="ECO:0000256" key="1">
    <source>
        <dbReference type="SAM" id="SignalP"/>
    </source>
</evidence>
<feature type="chain" id="PRO_5006869995" evidence="1">
    <location>
        <begin position="22"/>
        <end position="147"/>
    </location>
</feature>